<evidence type="ECO:0008006" key="4">
    <source>
        <dbReference type="Google" id="ProtNLM"/>
    </source>
</evidence>
<keyword evidence="1" id="KW-0732">Signal</keyword>
<evidence type="ECO:0000313" key="3">
    <source>
        <dbReference type="Proteomes" id="UP000484015"/>
    </source>
</evidence>
<sequence>MTKKFLIAITALFASSLPCAQAGTGYYLVSMYDEEGQLGIDYKYWNADFTNASSKSAPEIGISYSVTPRWYTEFNAEWFRQHGKDGSHLSGYSWQNDVLLTQGQYAADVALHTELGRSHSRPHVTSLEIGPAMQTEYYRTQFNANLFLQRDIQGAADAQTQLVYQWQIKQRWKSWLEPGVQGFGEVGKWNHWLPRNKQSHRAGPAVFGEVDVGAGQEIKYDAAWLIGKNAARSAQSFTMRVQYLFR</sequence>
<dbReference type="Proteomes" id="UP000484015">
    <property type="component" value="Unassembled WGS sequence"/>
</dbReference>
<evidence type="ECO:0000256" key="1">
    <source>
        <dbReference type="SAM" id="SignalP"/>
    </source>
</evidence>
<dbReference type="OrthoDB" id="8556837at2"/>
<dbReference type="EMBL" id="WNLA01000004">
    <property type="protein sequence ID" value="MTW02262.1"/>
    <property type="molecule type" value="Genomic_DNA"/>
</dbReference>
<feature type="chain" id="PRO_5026817390" description="DUF2490 domain-containing protein" evidence="1">
    <location>
        <begin position="23"/>
        <end position="246"/>
    </location>
</feature>
<dbReference type="AlphaFoldDB" id="A0A6L6PZS0"/>
<feature type="signal peptide" evidence="1">
    <location>
        <begin position="1"/>
        <end position="22"/>
    </location>
</feature>
<reference evidence="2 3" key="1">
    <citation type="submission" date="2019-11" db="EMBL/GenBank/DDBJ databases">
        <title>Type strains purchased from KCTC, JCM and DSMZ.</title>
        <authorList>
            <person name="Lu H."/>
        </authorList>
    </citation>
    <scope>NUCLEOTIDE SEQUENCE [LARGE SCALE GENOMIC DNA]</scope>
    <source>
        <strain evidence="2 3">KCTC 42409</strain>
    </source>
</reference>
<accession>A0A6L6PZS0</accession>
<proteinExistence type="predicted"/>
<name>A0A6L6PZS0_9BURK</name>
<gene>
    <name evidence="2" type="ORF">GM668_09165</name>
</gene>
<keyword evidence="3" id="KW-1185">Reference proteome</keyword>
<protein>
    <recommendedName>
        <fullName evidence="4">DUF2490 domain-containing protein</fullName>
    </recommendedName>
</protein>
<organism evidence="2 3">
    <name type="scientific">Pseudoduganella ginsengisoli</name>
    <dbReference type="NCBI Taxonomy" id="1462440"/>
    <lineage>
        <taxon>Bacteria</taxon>
        <taxon>Pseudomonadati</taxon>
        <taxon>Pseudomonadota</taxon>
        <taxon>Betaproteobacteria</taxon>
        <taxon>Burkholderiales</taxon>
        <taxon>Oxalobacteraceae</taxon>
        <taxon>Telluria group</taxon>
        <taxon>Pseudoduganella</taxon>
    </lineage>
</organism>
<evidence type="ECO:0000313" key="2">
    <source>
        <dbReference type="EMBL" id="MTW02262.1"/>
    </source>
</evidence>
<comment type="caution">
    <text evidence="2">The sequence shown here is derived from an EMBL/GenBank/DDBJ whole genome shotgun (WGS) entry which is preliminary data.</text>
</comment>